<dbReference type="GO" id="GO:0019592">
    <property type="term" value="P:mannitol catabolic process"/>
    <property type="evidence" value="ECO:0007669"/>
    <property type="project" value="TreeGrafter"/>
</dbReference>
<feature type="domain" description="Mannitol dehydrogenase C-terminal" evidence="5">
    <location>
        <begin position="225"/>
        <end position="431"/>
    </location>
</feature>
<sequence>MSASSVRQAEAGCFSASGRIVHVGYSGLENGETVERKEVVNVFRELVDPYSEWKRFVALAENPDLRVIVSNTTEAGLKFRSEALAEGKPLESFPGKIAYLLYRRYAAFQGSTEKGLLLLPCELLERNGDELLACVLRHAEEWRLPGEFSEWVRTSNRFLNSLVDRIVTGYPGDEQAQSWSGEWGYEDSEMNTAEPYHLWAIEAEPELDNVLPLRQAGLNVHWTRDLRPYQQRKVRILNGAHTLMTPLGILSGLTHVRELMEHSELGSFVVRTVENEIVPSLPYPREEMDDYAAAVFERFRNPFIRHRLSDIAMNSISKFKTRLLPTLAHYGKQHKPIPDGLARAFAALLRYYNVRATGNGFIGKTFAGAEYAVRDDESLIGLFEEIWTDAERLKQPPIRIAERFLRLEAAWGIDLAKVDGLAAGIAAQWTKMGGAATYE</sequence>
<proteinExistence type="predicted"/>
<evidence type="ECO:0000313" key="6">
    <source>
        <dbReference type="EMBL" id="RIE03021.1"/>
    </source>
</evidence>
<evidence type="ECO:0000256" key="3">
    <source>
        <dbReference type="ARBA" id="ARBA00048615"/>
    </source>
</evidence>
<keyword evidence="2" id="KW-0520">NAD</keyword>
<organism evidence="6 7">
    <name type="scientific">Cohnella faecalis</name>
    <dbReference type="NCBI Taxonomy" id="2315694"/>
    <lineage>
        <taxon>Bacteria</taxon>
        <taxon>Bacillati</taxon>
        <taxon>Bacillota</taxon>
        <taxon>Bacilli</taxon>
        <taxon>Bacillales</taxon>
        <taxon>Paenibacillaceae</taxon>
        <taxon>Cohnella</taxon>
    </lineage>
</organism>
<dbReference type="InterPro" id="IPR013328">
    <property type="entry name" value="6PGD_dom2"/>
</dbReference>
<dbReference type="InterPro" id="IPR013131">
    <property type="entry name" value="Mannitol_DH_N"/>
</dbReference>
<dbReference type="PANTHER" id="PTHR30524">
    <property type="entry name" value="MANNITOL-1-PHOSPHATE 5-DEHYDROGENASE"/>
    <property type="match status" value="1"/>
</dbReference>
<dbReference type="Pfam" id="PF08125">
    <property type="entry name" value="Mannitol_dh_C"/>
    <property type="match status" value="1"/>
</dbReference>
<comment type="catalytic activity">
    <reaction evidence="3">
        <text>D-mannitol 1-phosphate + NAD(+) = beta-D-fructose 6-phosphate + NADH + H(+)</text>
        <dbReference type="Rhea" id="RHEA:19661"/>
        <dbReference type="ChEBI" id="CHEBI:15378"/>
        <dbReference type="ChEBI" id="CHEBI:57540"/>
        <dbReference type="ChEBI" id="CHEBI:57634"/>
        <dbReference type="ChEBI" id="CHEBI:57945"/>
        <dbReference type="ChEBI" id="CHEBI:61381"/>
        <dbReference type="EC" id="1.1.1.17"/>
    </reaction>
</comment>
<dbReference type="AlphaFoldDB" id="A0A398CUQ3"/>
<dbReference type="OrthoDB" id="9768714at2"/>
<comment type="caution">
    <text evidence="6">The sequence shown here is derived from an EMBL/GenBank/DDBJ whole genome shotgun (WGS) entry which is preliminary data.</text>
</comment>
<dbReference type="Proteomes" id="UP000266340">
    <property type="component" value="Unassembled WGS sequence"/>
</dbReference>
<dbReference type="PANTHER" id="PTHR30524:SF0">
    <property type="entry name" value="ALTRONATE OXIDOREDUCTASE-RELATED"/>
    <property type="match status" value="1"/>
</dbReference>
<evidence type="ECO:0000313" key="7">
    <source>
        <dbReference type="Proteomes" id="UP000266340"/>
    </source>
</evidence>
<dbReference type="EC" id="1.1.1.58" evidence="6"/>
<gene>
    <name evidence="6" type="ORF">D3H35_20715</name>
</gene>
<dbReference type="Gene3D" id="1.10.1040.10">
    <property type="entry name" value="N-(1-d-carboxylethyl)-l-norvaline Dehydrogenase, domain 2"/>
    <property type="match status" value="1"/>
</dbReference>
<keyword evidence="7" id="KW-1185">Reference proteome</keyword>
<evidence type="ECO:0000259" key="4">
    <source>
        <dbReference type="Pfam" id="PF01232"/>
    </source>
</evidence>
<dbReference type="SUPFAM" id="SSF48179">
    <property type="entry name" value="6-phosphogluconate dehydrogenase C-terminal domain-like"/>
    <property type="match status" value="1"/>
</dbReference>
<dbReference type="SUPFAM" id="SSF51735">
    <property type="entry name" value="NAD(P)-binding Rossmann-fold domains"/>
    <property type="match status" value="1"/>
</dbReference>
<evidence type="ECO:0000256" key="1">
    <source>
        <dbReference type="ARBA" id="ARBA00023002"/>
    </source>
</evidence>
<dbReference type="GO" id="GO:0005829">
    <property type="term" value="C:cytosol"/>
    <property type="evidence" value="ECO:0007669"/>
    <property type="project" value="TreeGrafter"/>
</dbReference>
<dbReference type="Pfam" id="PF01232">
    <property type="entry name" value="Mannitol_dh"/>
    <property type="match status" value="1"/>
</dbReference>
<evidence type="ECO:0000259" key="5">
    <source>
        <dbReference type="Pfam" id="PF08125"/>
    </source>
</evidence>
<dbReference type="Gene3D" id="3.40.50.720">
    <property type="entry name" value="NAD(P)-binding Rossmann-like Domain"/>
    <property type="match status" value="1"/>
</dbReference>
<dbReference type="InterPro" id="IPR013118">
    <property type="entry name" value="Mannitol_DH_C"/>
</dbReference>
<protein>
    <submittedName>
        <fullName evidence="6">Tagaturonate reductase</fullName>
        <ecNumber evidence="6">1.1.1.58</ecNumber>
    </submittedName>
</protein>
<dbReference type="GO" id="GO:0008926">
    <property type="term" value="F:mannitol-1-phosphate 5-dehydrogenase activity"/>
    <property type="evidence" value="ECO:0007669"/>
    <property type="project" value="UniProtKB-EC"/>
</dbReference>
<feature type="domain" description="Mannitol dehydrogenase N-terminal" evidence="4">
    <location>
        <begin position="29"/>
        <end position="206"/>
    </location>
</feature>
<name>A0A398CUQ3_9BACL</name>
<dbReference type="EMBL" id="QXJM01000039">
    <property type="protein sequence ID" value="RIE03021.1"/>
    <property type="molecule type" value="Genomic_DNA"/>
</dbReference>
<dbReference type="GO" id="GO:0009026">
    <property type="term" value="F:tagaturonate reductase activity"/>
    <property type="evidence" value="ECO:0007669"/>
    <property type="project" value="UniProtKB-EC"/>
</dbReference>
<accession>A0A398CUQ3</accession>
<dbReference type="InterPro" id="IPR036291">
    <property type="entry name" value="NAD(P)-bd_dom_sf"/>
</dbReference>
<dbReference type="NCBIfam" id="NF002969">
    <property type="entry name" value="PRK03643.1"/>
    <property type="match status" value="1"/>
</dbReference>
<dbReference type="InterPro" id="IPR008927">
    <property type="entry name" value="6-PGluconate_DH-like_C_sf"/>
</dbReference>
<keyword evidence="1 6" id="KW-0560">Oxidoreductase</keyword>
<evidence type="ECO:0000256" key="2">
    <source>
        <dbReference type="ARBA" id="ARBA00023027"/>
    </source>
</evidence>
<reference evidence="6 7" key="1">
    <citation type="submission" date="2018-09" db="EMBL/GenBank/DDBJ databases">
        <title>Cohnella cavernae sp. nov., isolated from a karst cave.</title>
        <authorList>
            <person name="Zhu H."/>
        </authorList>
    </citation>
    <scope>NUCLEOTIDE SEQUENCE [LARGE SCALE GENOMIC DNA]</scope>
    <source>
        <strain evidence="6 7">K2E09-144</strain>
    </source>
</reference>